<keyword evidence="3 9" id="KW-0489">Methyltransferase</keyword>
<keyword evidence="6 9" id="KW-0819">tRNA processing</keyword>
<dbReference type="PANTHER" id="PTHR23417:SF16">
    <property type="entry name" value="TRNA (GUANINE-N(7)-)-METHYLTRANSFERASE"/>
    <property type="match status" value="1"/>
</dbReference>
<accession>A0A9W7DLR2</accession>
<comment type="similarity">
    <text evidence="9">Belongs to the class I-like SAM-binding methyltransferase superfamily. TrmB family.</text>
</comment>
<comment type="function">
    <text evidence="9">Catalyzes the formation of N(7)-methylguanine at position 46 (m7G46) in tRNA.</text>
</comment>
<evidence type="ECO:0000256" key="7">
    <source>
        <dbReference type="ARBA" id="ARBA00022884"/>
    </source>
</evidence>
<evidence type="ECO:0000256" key="4">
    <source>
        <dbReference type="ARBA" id="ARBA00022679"/>
    </source>
</evidence>
<dbReference type="Proteomes" id="UP001165082">
    <property type="component" value="Unassembled WGS sequence"/>
</dbReference>
<keyword evidence="8 9" id="KW-0539">Nucleus</keyword>
<dbReference type="InterPro" id="IPR029063">
    <property type="entry name" value="SAM-dependent_MTases_sf"/>
</dbReference>
<dbReference type="EC" id="2.1.1.33" evidence="9"/>
<feature type="binding site" evidence="9">
    <location>
        <begin position="247"/>
        <end position="249"/>
    </location>
    <ligand>
        <name>S-adenosyl-L-methionine</name>
        <dbReference type="ChEBI" id="CHEBI:59789"/>
    </ligand>
</feature>
<keyword evidence="11" id="KW-1185">Reference proteome</keyword>
<dbReference type="NCBIfam" id="TIGR00091">
    <property type="entry name" value="tRNA (guanosine(46)-N7)-methyltransferase TrmB"/>
    <property type="match status" value="1"/>
</dbReference>
<name>A0A9W7DLR2_9STRA</name>
<dbReference type="GO" id="GO:0008176">
    <property type="term" value="F:tRNA (guanine(46)-N7)-methyltransferase activity"/>
    <property type="evidence" value="ECO:0007669"/>
    <property type="project" value="UniProtKB-UniRule"/>
</dbReference>
<feature type="binding site" evidence="9">
    <location>
        <begin position="149"/>
        <end position="150"/>
    </location>
    <ligand>
        <name>S-adenosyl-L-methionine</name>
        <dbReference type="ChEBI" id="CHEBI:59789"/>
    </ligand>
</feature>
<dbReference type="HAMAP" id="MF_03055">
    <property type="entry name" value="tRNA_methyltr_TrmB_euk"/>
    <property type="match status" value="1"/>
</dbReference>
<dbReference type="Pfam" id="PF02390">
    <property type="entry name" value="Methyltransf_4"/>
    <property type="match status" value="1"/>
</dbReference>
<dbReference type="InterPro" id="IPR025763">
    <property type="entry name" value="Trm8_euk"/>
</dbReference>
<feature type="binding site" evidence="9">
    <location>
        <begin position="116"/>
        <end position="117"/>
    </location>
    <ligand>
        <name>S-adenosyl-L-methionine</name>
        <dbReference type="ChEBI" id="CHEBI:59789"/>
    </ligand>
</feature>
<evidence type="ECO:0000256" key="5">
    <source>
        <dbReference type="ARBA" id="ARBA00022691"/>
    </source>
</evidence>
<gene>
    <name evidence="10" type="ORF">TrRE_jg4911</name>
</gene>
<organism evidence="10 11">
    <name type="scientific">Triparma retinervis</name>
    <dbReference type="NCBI Taxonomy" id="2557542"/>
    <lineage>
        <taxon>Eukaryota</taxon>
        <taxon>Sar</taxon>
        <taxon>Stramenopiles</taxon>
        <taxon>Ochrophyta</taxon>
        <taxon>Bolidophyceae</taxon>
        <taxon>Parmales</taxon>
        <taxon>Triparmaceae</taxon>
        <taxon>Triparma</taxon>
    </lineage>
</organism>
<keyword evidence="4 9" id="KW-0808">Transferase</keyword>
<dbReference type="AlphaFoldDB" id="A0A9W7DLR2"/>
<dbReference type="PROSITE" id="PS51625">
    <property type="entry name" value="SAM_MT_TRMB"/>
    <property type="match status" value="1"/>
</dbReference>
<evidence type="ECO:0000256" key="1">
    <source>
        <dbReference type="ARBA" id="ARBA00000142"/>
    </source>
</evidence>
<sequence>MSDQSVDLPPPSKKAKFSLPPTIGLEQYTFTDGEAITQENAMPQKKYYRSRAHANPLSFNDNLSYPLDPQSIDWTTYYSEIKGACHPTVLDIGCGFGGLTVALSPLLPSSRIMGMEIRAKVCEYVRLRIMSLRNETPGTHHNAAVIRANTMKNLLNFIAPGTLEKIFICFPDPHFKAKNHRRRIVTYDLLTEYAYFLSPGSKLYLITDVEELHKWHVEKSDSHEMFDRIPDDEAIKDPCVKLMIETTEEGKKVERSGSSKYWAVYRRVEATPPVNEANFFS</sequence>
<dbReference type="GO" id="GO:0000049">
    <property type="term" value="F:tRNA binding"/>
    <property type="evidence" value="ECO:0007669"/>
    <property type="project" value="UniProtKB-UniRule"/>
</dbReference>
<protein>
    <recommendedName>
        <fullName evidence="9">tRNA (guanine-N(7)-)-methyltransferase</fullName>
        <ecNumber evidence="9">2.1.1.33</ecNumber>
    </recommendedName>
    <alternativeName>
        <fullName evidence="9">tRNA (guanine(46)-N(7))-methyltransferase</fullName>
    </alternativeName>
    <alternativeName>
        <fullName evidence="9">tRNA(m7G46)-methyltransferase</fullName>
    </alternativeName>
</protein>
<keyword evidence="7 9" id="KW-0694">RNA-binding</keyword>
<reference evidence="10" key="1">
    <citation type="submission" date="2022-07" db="EMBL/GenBank/DDBJ databases">
        <title>Genome analysis of Parmales, a sister group of diatoms, reveals the evolutionary specialization of diatoms from phago-mixotrophs to photoautotrophs.</title>
        <authorList>
            <person name="Ban H."/>
            <person name="Sato S."/>
            <person name="Yoshikawa S."/>
            <person name="Kazumasa Y."/>
            <person name="Nakamura Y."/>
            <person name="Ichinomiya M."/>
            <person name="Saitoh K."/>
            <person name="Sato N."/>
            <person name="Blanc-Mathieu R."/>
            <person name="Endo H."/>
            <person name="Kuwata A."/>
            <person name="Ogata H."/>
        </authorList>
    </citation>
    <scope>NUCLEOTIDE SEQUENCE</scope>
</reference>
<dbReference type="GO" id="GO:0005634">
    <property type="term" value="C:nucleus"/>
    <property type="evidence" value="ECO:0007669"/>
    <property type="project" value="UniProtKB-SubCell"/>
</dbReference>
<dbReference type="SUPFAM" id="SSF53335">
    <property type="entry name" value="S-adenosyl-L-methionine-dependent methyltransferases"/>
    <property type="match status" value="1"/>
</dbReference>
<evidence type="ECO:0000256" key="3">
    <source>
        <dbReference type="ARBA" id="ARBA00022603"/>
    </source>
</evidence>
<keyword evidence="5 9" id="KW-0949">S-adenosyl-L-methionine</keyword>
<dbReference type="GO" id="GO:0043527">
    <property type="term" value="C:tRNA methyltransferase complex"/>
    <property type="evidence" value="ECO:0007669"/>
    <property type="project" value="TreeGrafter"/>
</dbReference>
<dbReference type="CDD" id="cd02440">
    <property type="entry name" value="AdoMet_MTases"/>
    <property type="match status" value="1"/>
</dbReference>
<dbReference type="PANTHER" id="PTHR23417">
    <property type="entry name" value="3-DEOXY-D-MANNO-OCTULOSONIC-ACID TRANSFERASE/TRNA GUANINE-N 7 - -METHYLTRANSFERASE"/>
    <property type="match status" value="1"/>
</dbReference>
<feature type="active site" evidence="9">
    <location>
        <position position="172"/>
    </location>
</feature>
<comment type="catalytic activity">
    <reaction evidence="1 9">
        <text>guanosine(46) in tRNA + S-adenosyl-L-methionine = N(7)-methylguanosine(46) in tRNA + S-adenosyl-L-homocysteine</text>
        <dbReference type="Rhea" id="RHEA:42708"/>
        <dbReference type="Rhea" id="RHEA-COMP:10188"/>
        <dbReference type="Rhea" id="RHEA-COMP:10189"/>
        <dbReference type="ChEBI" id="CHEBI:57856"/>
        <dbReference type="ChEBI" id="CHEBI:59789"/>
        <dbReference type="ChEBI" id="CHEBI:74269"/>
        <dbReference type="ChEBI" id="CHEBI:74480"/>
        <dbReference type="EC" id="2.1.1.33"/>
    </reaction>
</comment>
<comment type="caution">
    <text evidence="10">The sequence shown here is derived from an EMBL/GenBank/DDBJ whole genome shotgun (WGS) entry which is preliminary data.</text>
</comment>
<dbReference type="EMBL" id="BRXZ01000544">
    <property type="protein sequence ID" value="GMH46850.1"/>
    <property type="molecule type" value="Genomic_DNA"/>
</dbReference>
<dbReference type="InterPro" id="IPR003358">
    <property type="entry name" value="tRNA_(Gua-N-7)_MeTrfase_Trmb"/>
</dbReference>
<comment type="pathway">
    <text evidence="9">tRNA modification; N(7)-methylguanine-tRNA biosynthesis.</text>
</comment>
<feature type="binding site" evidence="9">
    <location>
        <position position="93"/>
    </location>
    <ligand>
        <name>S-adenosyl-L-methionine</name>
        <dbReference type="ChEBI" id="CHEBI:59789"/>
    </ligand>
</feature>
<dbReference type="Gene3D" id="3.40.50.150">
    <property type="entry name" value="Vaccinia Virus protein VP39"/>
    <property type="match status" value="1"/>
</dbReference>
<dbReference type="OrthoDB" id="47276at2759"/>
<evidence type="ECO:0000256" key="9">
    <source>
        <dbReference type="HAMAP-Rule" id="MF_03055"/>
    </source>
</evidence>
<evidence type="ECO:0000256" key="6">
    <source>
        <dbReference type="ARBA" id="ARBA00022694"/>
    </source>
</evidence>
<evidence type="ECO:0000256" key="8">
    <source>
        <dbReference type="ARBA" id="ARBA00023242"/>
    </source>
</evidence>
<comment type="subcellular location">
    <subcellularLocation>
        <location evidence="9">Nucleus</location>
    </subcellularLocation>
</comment>
<proteinExistence type="inferred from homology"/>
<evidence type="ECO:0000313" key="10">
    <source>
        <dbReference type="EMBL" id="GMH46850.1"/>
    </source>
</evidence>
<keyword evidence="2 9" id="KW-0820">tRNA-binding</keyword>
<evidence type="ECO:0000256" key="2">
    <source>
        <dbReference type="ARBA" id="ARBA00022555"/>
    </source>
</evidence>
<feature type="binding site" evidence="9">
    <location>
        <position position="169"/>
    </location>
    <ligand>
        <name>S-adenosyl-L-methionine</name>
        <dbReference type="ChEBI" id="CHEBI:59789"/>
    </ligand>
</feature>
<evidence type="ECO:0000313" key="11">
    <source>
        <dbReference type="Proteomes" id="UP001165082"/>
    </source>
</evidence>